<dbReference type="PANTHER" id="PTHR38430">
    <property type="entry name" value="PROTEIN-ARGININE KINASE ACTIVATOR PROTEIN"/>
    <property type="match status" value="1"/>
</dbReference>
<accession>E8QWY7</accession>
<name>E8QWY7_ISOPI</name>
<feature type="compositionally biased region" description="Basic and acidic residues" evidence="1">
    <location>
        <begin position="7"/>
        <end position="17"/>
    </location>
</feature>
<feature type="region of interest" description="Disordered" evidence="1">
    <location>
        <begin position="1"/>
        <end position="33"/>
    </location>
</feature>
<dbReference type="InterPro" id="IPR025542">
    <property type="entry name" value="YacH"/>
</dbReference>
<evidence type="ECO:0000313" key="2">
    <source>
        <dbReference type="EMBL" id="ADV64026.1"/>
    </source>
</evidence>
<feature type="compositionally biased region" description="Low complexity" evidence="1">
    <location>
        <begin position="168"/>
        <end position="183"/>
    </location>
</feature>
<dbReference type="OrthoDB" id="9788704at2"/>
<keyword evidence="3" id="KW-1185">Reference proteome</keyword>
<dbReference type="eggNOG" id="COG3880">
    <property type="taxonomic scope" value="Bacteria"/>
</dbReference>
<dbReference type="RefSeq" id="WP_013566314.1">
    <property type="nucleotide sequence ID" value="NC_014962.1"/>
</dbReference>
<dbReference type="GO" id="GO:0008270">
    <property type="term" value="F:zinc ion binding"/>
    <property type="evidence" value="ECO:0007669"/>
    <property type="project" value="TreeGrafter"/>
</dbReference>
<dbReference type="GO" id="GO:0050897">
    <property type="term" value="F:cobalt ion binding"/>
    <property type="evidence" value="ECO:0007669"/>
    <property type="project" value="TreeGrafter"/>
</dbReference>
<reference key="1">
    <citation type="submission" date="2010-11" db="EMBL/GenBank/DDBJ databases">
        <title>The complete sequence of chromosome of Isophaera pallida ATCC 43644.</title>
        <authorList>
            <consortium name="US DOE Joint Genome Institute (JGI-PGF)"/>
            <person name="Lucas S."/>
            <person name="Copeland A."/>
            <person name="Lapidus A."/>
            <person name="Bruce D."/>
            <person name="Goodwin L."/>
            <person name="Pitluck S."/>
            <person name="Kyrpides N."/>
            <person name="Mavromatis K."/>
            <person name="Pagani I."/>
            <person name="Ivanova N."/>
            <person name="Saunders E."/>
            <person name="Brettin T."/>
            <person name="Detter J.C."/>
            <person name="Han C."/>
            <person name="Tapia R."/>
            <person name="Land M."/>
            <person name="Hauser L."/>
            <person name="Markowitz V."/>
            <person name="Cheng J.-F."/>
            <person name="Hugenholtz P."/>
            <person name="Woyke T."/>
            <person name="Wu D."/>
            <person name="Eisen J.A."/>
        </authorList>
    </citation>
    <scope>NUCLEOTIDE SEQUENCE</scope>
    <source>
        <strain>ATCC 43644</strain>
    </source>
</reference>
<dbReference type="GO" id="GO:0046870">
    <property type="term" value="F:cadmium ion binding"/>
    <property type="evidence" value="ECO:0007669"/>
    <property type="project" value="TreeGrafter"/>
</dbReference>
<dbReference type="GO" id="GO:1990170">
    <property type="term" value="P:stress response to cadmium ion"/>
    <property type="evidence" value="ECO:0007669"/>
    <property type="project" value="TreeGrafter"/>
</dbReference>
<dbReference type="PANTHER" id="PTHR38430:SF1">
    <property type="entry name" value="PROTEIN-ARGININE KINASE ACTIVATOR PROTEIN"/>
    <property type="match status" value="1"/>
</dbReference>
<proteinExistence type="predicted"/>
<dbReference type="Proteomes" id="UP000008631">
    <property type="component" value="Chromosome"/>
</dbReference>
<protein>
    <recommendedName>
        <fullName evidence="4">DNA helicase UvrBC</fullName>
    </recommendedName>
</protein>
<dbReference type="GO" id="GO:0005507">
    <property type="term" value="F:copper ion binding"/>
    <property type="evidence" value="ECO:0007669"/>
    <property type="project" value="TreeGrafter"/>
</dbReference>
<evidence type="ECO:0000256" key="1">
    <source>
        <dbReference type="SAM" id="MobiDB-lite"/>
    </source>
</evidence>
<dbReference type="EMBL" id="CP002353">
    <property type="protein sequence ID" value="ADV64026.1"/>
    <property type="molecule type" value="Genomic_DNA"/>
</dbReference>
<dbReference type="KEGG" id="ipa:Isop_3469"/>
<gene>
    <name evidence="2" type="ordered locus">Isop_3469</name>
</gene>
<dbReference type="HOGENOM" id="CLU_1341752_0_0_0"/>
<feature type="region of interest" description="Disordered" evidence="1">
    <location>
        <begin position="168"/>
        <end position="204"/>
    </location>
</feature>
<dbReference type="InParanoid" id="E8QWY7"/>
<sequence length="204" mass="22071">MADSDDPDPHLPERDAEAAPPQPPSPDDEEQPSAALAALESFVQHLVLAHVGPEVGLLARRRCPCCGLRFMEFRRTGRLGCPYDYEVYQAELIERIAAHQGASRHVGKRPRRAWNGFGADLGQSRARERLAVRADQRAAVVREDYETASKLRDRLRSDPALCLTPAGPVASAPALLPVPSSAPRLDAGGGDQDDSSPALPDPSR</sequence>
<reference evidence="2 3" key="2">
    <citation type="journal article" date="2011" name="Stand. Genomic Sci.">
        <title>Complete genome sequence of Isosphaera pallida type strain (IS1B).</title>
        <authorList>
            <consortium name="US DOE Joint Genome Institute (JGI-PGF)"/>
            <person name="Goker M."/>
            <person name="Cleland D."/>
            <person name="Saunders E."/>
            <person name="Lapidus A."/>
            <person name="Nolan M."/>
            <person name="Lucas S."/>
            <person name="Hammon N."/>
            <person name="Deshpande S."/>
            <person name="Cheng J.F."/>
            <person name="Tapia R."/>
            <person name="Han C."/>
            <person name="Goodwin L."/>
            <person name="Pitluck S."/>
            <person name="Liolios K."/>
            <person name="Pagani I."/>
            <person name="Ivanova N."/>
            <person name="Mavromatis K."/>
            <person name="Pati A."/>
            <person name="Chen A."/>
            <person name="Palaniappan K."/>
            <person name="Land M."/>
            <person name="Hauser L."/>
            <person name="Chang Y.J."/>
            <person name="Jeffries C.D."/>
            <person name="Detter J.C."/>
            <person name="Beck B."/>
            <person name="Woyke T."/>
            <person name="Bristow J."/>
            <person name="Eisen J.A."/>
            <person name="Markowitz V."/>
            <person name="Hugenholtz P."/>
            <person name="Kyrpides N.C."/>
            <person name="Klenk H.P."/>
        </authorList>
    </citation>
    <scope>NUCLEOTIDE SEQUENCE [LARGE SCALE GENOMIC DNA]</scope>
    <source>
        <strain evidence="3">ATCC 43644 / DSM 9630 / IS1B</strain>
    </source>
</reference>
<dbReference type="AlphaFoldDB" id="E8QWY7"/>
<evidence type="ECO:0000313" key="3">
    <source>
        <dbReference type="Proteomes" id="UP000008631"/>
    </source>
</evidence>
<dbReference type="STRING" id="575540.Isop_3469"/>
<evidence type="ECO:0008006" key="4">
    <source>
        <dbReference type="Google" id="ProtNLM"/>
    </source>
</evidence>
<dbReference type="GO" id="GO:1990169">
    <property type="term" value="P:stress response to copper ion"/>
    <property type="evidence" value="ECO:0007669"/>
    <property type="project" value="TreeGrafter"/>
</dbReference>
<organism evidence="2 3">
    <name type="scientific">Isosphaera pallida (strain ATCC 43644 / DSM 9630 / IS1B)</name>
    <dbReference type="NCBI Taxonomy" id="575540"/>
    <lineage>
        <taxon>Bacteria</taxon>
        <taxon>Pseudomonadati</taxon>
        <taxon>Planctomycetota</taxon>
        <taxon>Planctomycetia</taxon>
        <taxon>Isosphaerales</taxon>
        <taxon>Isosphaeraceae</taxon>
        <taxon>Isosphaera</taxon>
    </lineage>
</organism>